<organism evidence="1 2">
    <name type="scientific">Hyalomma asiaticum</name>
    <name type="common">Tick</name>
    <dbReference type="NCBI Taxonomy" id="266040"/>
    <lineage>
        <taxon>Eukaryota</taxon>
        <taxon>Metazoa</taxon>
        <taxon>Ecdysozoa</taxon>
        <taxon>Arthropoda</taxon>
        <taxon>Chelicerata</taxon>
        <taxon>Arachnida</taxon>
        <taxon>Acari</taxon>
        <taxon>Parasitiformes</taxon>
        <taxon>Ixodida</taxon>
        <taxon>Ixodoidea</taxon>
        <taxon>Ixodidae</taxon>
        <taxon>Hyalomminae</taxon>
        <taxon>Hyalomma</taxon>
    </lineage>
</organism>
<protein>
    <submittedName>
        <fullName evidence="1">Uncharacterized protein</fullName>
    </submittedName>
</protein>
<keyword evidence="2" id="KW-1185">Reference proteome</keyword>
<dbReference type="EMBL" id="CM023486">
    <property type="protein sequence ID" value="KAH6929112.1"/>
    <property type="molecule type" value="Genomic_DNA"/>
</dbReference>
<dbReference type="Proteomes" id="UP000821845">
    <property type="component" value="Chromosome 6"/>
</dbReference>
<evidence type="ECO:0000313" key="1">
    <source>
        <dbReference type="EMBL" id="KAH6929112.1"/>
    </source>
</evidence>
<sequence>MTIDSGKARVTAASGGGSRTPGNGPPTMTTFAAASILRRRQPIPQTSQSESSTKYRVLKRCMLKLMPSHKSQRLELFLFLFFMVTMIVVRLRKRSLGLTNSASLKYYPPTPTIMSSKRRVVSSEKRESPVGLQTVEQSCPAHV</sequence>
<reference evidence="1" key="1">
    <citation type="submission" date="2020-05" db="EMBL/GenBank/DDBJ databases">
        <title>Large-scale comparative analyses of tick genomes elucidate their genetic diversity and vector capacities.</title>
        <authorList>
            <person name="Jia N."/>
            <person name="Wang J."/>
            <person name="Shi W."/>
            <person name="Du L."/>
            <person name="Sun Y."/>
            <person name="Zhan W."/>
            <person name="Jiang J."/>
            <person name="Wang Q."/>
            <person name="Zhang B."/>
            <person name="Ji P."/>
            <person name="Sakyi L.B."/>
            <person name="Cui X."/>
            <person name="Yuan T."/>
            <person name="Jiang B."/>
            <person name="Yang W."/>
            <person name="Lam T.T.-Y."/>
            <person name="Chang Q."/>
            <person name="Ding S."/>
            <person name="Wang X."/>
            <person name="Zhu J."/>
            <person name="Ruan X."/>
            <person name="Zhao L."/>
            <person name="Wei J."/>
            <person name="Que T."/>
            <person name="Du C."/>
            <person name="Cheng J."/>
            <person name="Dai P."/>
            <person name="Han X."/>
            <person name="Huang E."/>
            <person name="Gao Y."/>
            <person name="Liu J."/>
            <person name="Shao H."/>
            <person name="Ye R."/>
            <person name="Li L."/>
            <person name="Wei W."/>
            <person name="Wang X."/>
            <person name="Wang C."/>
            <person name="Yang T."/>
            <person name="Huo Q."/>
            <person name="Li W."/>
            <person name="Guo W."/>
            <person name="Chen H."/>
            <person name="Zhou L."/>
            <person name="Ni X."/>
            <person name="Tian J."/>
            <person name="Zhou Y."/>
            <person name="Sheng Y."/>
            <person name="Liu T."/>
            <person name="Pan Y."/>
            <person name="Xia L."/>
            <person name="Li J."/>
            <person name="Zhao F."/>
            <person name="Cao W."/>
        </authorList>
    </citation>
    <scope>NUCLEOTIDE SEQUENCE</scope>
    <source>
        <strain evidence="1">Hyas-2018</strain>
    </source>
</reference>
<proteinExistence type="predicted"/>
<accession>A0ACB7S4U3</accession>
<gene>
    <name evidence="1" type="ORF">HPB50_023410</name>
</gene>
<evidence type="ECO:0000313" key="2">
    <source>
        <dbReference type="Proteomes" id="UP000821845"/>
    </source>
</evidence>
<comment type="caution">
    <text evidence="1">The sequence shown here is derived from an EMBL/GenBank/DDBJ whole genome shotgun (WGS) entry which is preliminary data.</text>
</comment>
<name>A0ACB7S4U3_HYAAI</name>